<comment type="caution">
    <text evidence="2">The sequence shown here is derived from an EMBL/GenBank/DDBJ whole genome shotgun (WGS) entry which is preliminary data.</text>
</comment>
<evidence type="ECO:0000259" key="1">
    <source>
        <dbReference type="Pfam" id="PF13649"/>
    </source>
</evidence>
<dbReference type="PANTHER" id="PTHR43591:SF24">
    <property type="entry name" value="2-METHOXY-6-POLYPRENYL-1,4-BENZOQUINOL METHYLASE, MITOCHONDRIAL"/>
    <property type="match status" value="1"/>
</dbReference>
<gene>
    <name evidence="2" type="ORF">AGERDE_LOCUS5948</name>
</gene>
<protein>
    <submittedName>
        <fullName evidence="2">350_t:CDS:1</fullName>
    </submittedName>
</protein>
<feature type="domain" description="Methyltransferase" evidence="1">
    <location>
        <begin position="68"/>
        <end position="159"/>
    </location>
</feature>
<organism evidence="2 3">
    <name type="scientific">Ambispora gerdemannii</name>
    <dbReference type="NCBI Taxonomy" id="144530"/>
    <lineage>
        <taxon>Eukaryota</taxon>
        <taxon>Fungi</taxon>
        <taxon>Fungi incertae sedis</taxon>
        <taxon>Mucoromycota</taxon>
        <taxon>Glomeromycotina</taxon>
        <taxon>Glomeromycetes</taxon>
        <taxon>Archaeosporales</taxon>
        <taxon>Ambisporaceae</taxon>
        <taxon>Ambispora</taxon>
    </lineage>
</organism>
<sequence>MDEDLFESYVMIDGRKFINGHRATYPFPSDEIEANRLNNRHFRIRWIWKENFAAPIKEKLIAGKMTALDIGCGTGAWIVDMAKEYQKSSFVGVDLMSLFPSTEQTHENALFLQMNVLDRLPFDDDSFDFVHQRDLTHAYTETQWQNIVIPEIARVTKSGMYCEFYEESDKWEDQDNDLLIWVNLAVSHIMATRGVNSSIATRIEAFLKESGQFTDINVLIERMPVGSYAGRIAELTLENTLNELTGLKPILKAPLGEITDQEFDNMIEEIRKECDEYKTWIYARKI</sequence>
<evidence type="ECO:0000313" key="3">
    <source>
        <dbReference type="Proteomes" id="UP000789831"/>
    </source>
</evidence>
<dbReference type="Proteomes" id="UP000789831">
    <property type="component" value="Unassembled WGS sequence"/>
</dbReference>
<proteinExistence type="predicted"/>
<dbReference type="SUPFAM" id="SSF53335">
    <property type="entry name" value="S-adenosyl-L-methionine-dependent methyltransferases"/>
    <property type="match status" value="1"/>
</dbReference>
<dbReference type="AlphaFoldDB" id="A0A9N9AML2"/>
<reference evidence="2" key="1">
    <citation type="submission" date="2021-06" db="EMBL/GenBank/DDBJ databases">
        <authorList>
            <person name="Kallberg Y."/>
            <person name="Tangrot J."/>
            <person name="Rosling A."/>
        </authorList>
    </citation>
    <scope>NUCLEOTIDE SEQUENCE</scope>
    <source>
        <strain evidence="2">MT106</strain>
    </source>
</reference>
<name>A0A9N9AML2_9GLOM</name>
<dbReference type="InterPro" id="IPR041698">
    <property type="entry name" value="Methyltransf_25"/>
</dbReference>
<dbReference type="Pfam" id="PF13649">
    <property type="entry name" value="Methyltransf_25"/>
    <property type="match status" value="1"/>
</dbReference>
<keyword evidence="3" id="KW-1185">Reference proteome</keyword>
<dbReference type="PANTHER" id="PTHR43591">
    <property type="entry name" value="METHYLTRANSFERASE"/>
    <property type="match status" value="1"/>
</dbReference>
<evidence type="ECO:0000313" key="2">
    <source>
        <dbReference type="EMBL" id="CAG8536034.1"/>
    </source>
</evidence>
<dbReference type="Gene3D" id="3.40.50.150">
    <property type="entry name" value="Vaccinia Virus protein VP39"/>
    <property type="match status" value="1"/>
</dbReference>
<dbReference type="InterPro" id="IPR029063">
    <property type="entry name" value="SAM-dependent_MTases_sf"/>
</dbReference>
<dbReference type="CDD" id="cd02440">
    <property type="entry name" value="AdoMet_MTases"/>
    <property type="match status" value="1"/>
</dbReference>
<dbReference type="OrthoDB" id="2013972at2759"/>
<dbReference type="GO" id="GO:0008168">
    <property type="term" value="F:methyltransferase activity"/>
    <property type="evidence" value="ECO:0007669"/>
    <property type="project" value="TreeGrafter"/>
</dbReference>
<accession>A0A9N9AML2</accession>
<dbReference type="EMBL" id="CAJVPL010000867">
    <property type="protein sequence ID" value="CAG8536034.1"/>
    <property type="molecule type" value="Genomic_DNA"/>
</dbReference>